<dbReference type="Pfam" id="PF07885">
    <property type="entry name" value="Ion_trans_2"/>
    <property type="match status" value="1"/>
</dbReference>
<feature type="transmembrane region" description="Helical" evidence="1">
    <location>
        <begin position="5"/>
        <end position="27"/>
    </location>
</feature>
<gene>
    <name evidence="3" type="ORF">ACFSRY_10965</name>
</gene>
<name>A0ABW5IMC2_9BACT</name>
<dbReference type="Gene3D" id="1.10.287.70">
    <property type="match status" value="1"/>
</dbReference>
<evidence type="ECO:0000313" key="3">
    <source>
        <dbReference type="EMBL" id="MFD2514389.1"/>
    </source>
</evidence>
<proteinExistence type="predicted"/>
<reference evidence="4" key="1">
    <citation type="journal article" date="2019" name="Int. J. Syst. Evol. Microbiol.">
        <title>The Global Catalogue of Microorganisms (GCM) 10K type strain sequencing project: providing services to taxonomists for standard genome sequencing and annotation.</title>
        <authorList>
            <consortium name="The Broad Institute Genomics Platform"/>
            <consortium name="The Broad Institute Genome Sequencing Center for Infectious Disease"/>
            <person name="Wu L."/>
            <person name="Ma J."/>
        </authorList>
    </citation>
    <scope>NUCLEOTIDE SEQUENCE [LARGE SCALE GENOMIC DNA]</scope>
    <source>
        <strain evidence="4">KCTC 42498</strain>
    </source>
</reference>
<feature type="transmembrane region" description="Helical" evidence="1">
    <location>
        <begin position="99"/>
        <end position="115"/>
    </location>
</feature>
<dbReference type="EMBL" id="JBHULU010000015">
    <property type="protein sequence ID" value="MFD2514389.1"/>
    <property type="molecule type" value="Genomic_DNA"/>
</dbReference>
<dbReference type="RefSeq" id="WP_377506886.1">
    <property type="nucleotide sequence ID" value="NZ_JBHULU010000015.1"/>
</dbReference>
<comment type="caution">
    <text evidence="3">The sequence shown here is derived from an EMBL/GenBank/DDBJ whole genome shotgun (WGS) entry which is preliminary data.</text>
</comment>
<dbReference type="Proteomes" id="UP001597544">
    <property type="component" value="Unassembled WGS sequence"/>
</dbReference>
<feature type="domain" description="Potassium channel" evidence="2">
    <location>
        <begin position="74"/>
        <end position="155"/>
    </location>
</feature>
<dbReference type="SUPFAM" id="SSF81324">
    <property type="entry name" value="Voltage-gated potassium channels"/>
    <property type="match status" value="1"/>
</dbReference>
<keyword evidence="3" id="KW-0406">Ion transport</keyword>
<keyword evidence="4" id="KW-1185">Reference proteome</keyword>
<keyword evidence="3" id="KW-0407">Ion channel</keyword>
<dbReference type="GO" id="GO:0034220">
    <property type="term" value="P:monoatomic ion transmembrane transport"/>
    <property type="evidence" value="ECO:0007669"/>
    <property type="project" value="UniProtKB-KW"/>
</dbReference>
<sequence length="337" mass="37285">MNYLYLIGGIIITGWAFIEGLWTTIWIDGHSAPLTGRLTTLIWKLMRTITGLKRHKLLSLSGPIILVTTISVWIILILLGWSLIFYADPDSIQNPTTKAYPNFIGHIWYIAYTMFTVGNGDYVPTSSAWELSSSLVAFGGMGMVTLSVTYILQIISAVVAKRAFASQVTSIGTSPEDFVTSQWTGDSFGDIELQLSSISGSLATLTEQHMAYPILHYYHAANAQKANPIALVTLDEALTIITYGVPEKHHPAGTILKSSRNSIKSFLDTLRGAYIKPSDDVPPLPDLSKLREKGVPTVDDETFKAKLDEMKERRKVLYGVIQNGAWYWPPIKESQNG</sequence>
<evidence type="ECO:0000313" key="4">
    <source>
        <dbReference type="Proteomes" id="UP001597544"/>
    </source>
</evidence>
<feature type="transmembrane region" description="Helical" evidence="1">
    <location>
        <begin position="64"/>
        <end position="87"/>
    </location>
</feature>
<evidence type="ECO:0000259" key="2">
    <source>
        <dbReference type="Pfam" id="PF07885"/>
    </source>
</evidence>
<keyword evidence="1" id="KW-1133">Transmembrane helix</keyword>
<protein>
    <submittedName>
        <fullName evidence="3">Potassium channel family protein</fullName>
    </submittedName>
</protein>
<organism evidence="3 4">
    <name type="scientific">Pontibacter locisalis</name>
    <dbReference type="NCBI Taxonomy" id="1719035"/>
    <lineage>
        <taxon>Bacteria</taxon>
        <taxon>Pseudomonadati</taxon>
        <taxon>Bacteroidota</taxon>
        <taxon>Cytophagia</taxon>
        <taxon>Cytophagales</taxon>
        <taxon>Hymenobacteraceae</taxon>
        <taxon>Pontibacter</taxon>
    </lineage>
</organism>
<feature type="transmembrane region" description="Helical" evidence="1">
    <location>
        <begin position="135"/>
        <end position="160"/>
    </location>
</feature>
<dbReference type="InterPro" id="IPR013099">
    <property type="entry name" value="K_chnl_dom"/>
</dbReference>
<evidence type="ECO:0000256" key="1">
    <source>
        <dbReference type="SAM" id="Phobius"/>
    </source>
</evidence>
<keyword evidence="1" id="KW-0472">Membrane</keyword>
<keyword evidence="1" id="KW-0812">Transmembrane</keyword>
<accession>A0ABW5IMC2</accession>
<keyword evidence="3" id="KW-0813">Transport</keyword>